<evidence type="ECO:0008006" key="3">
    <source>
        <dbReference type="Google" id="ProtNLM"/>
    </source>
</evidence>
<evidence type="ECO:0000313" key="2">
    <source>
        <dbReference type="Proteomes" id="UP000245506"/>
    </source>
</evidence>
<dbReference type="EMBL" id="QGKL01000031">
    <property type="protein sequence ID" value="PWQ96002.1"/>
    <property type="molecule type" value="Genomic_DNA"/>
</dbReference>
<dbReference type="RefSeq" id="WP_109823581.1">
    <property type="nucleotide sequence ID" value="NZ_QGKL01000031.1"/>
</dbReference>
<dbReference type="Proteomes" id="UP000245506">
    <property type="component" value="Unassembled WGS sequence"/>
</dbReference>
<dbReference type="OrthoDB" id="7009963at2"/>
<proteinExistence type="predicted"/>
<name>A0A317CI74_9GAMM</name>
<evidence type="ECO:0000313" key="1">
    <source>
        <dbReference type="EMBL" id="PWQ96002.1"/>
    </source>
</evidence>
<dbReference type="Gene3D" id="3.30.70.2330">
    <property type="match status" value="1"/>
</dbReference>
<reference evidence="1 2" key="1">
    <citation type="submission" date="2018-05" db="EMBL/GenBank/DDBJ databases">
        <title>Leucothrix arctica sp. nov., isolated from Arctic seawater.</title>
        <authorList>
            <person name="Choi A."/>
            <person name="Baek K."/>
        </authorList>
    </citation>
    <scope>NUCLEOTIDE SEQUENCE [LARGE SCALE GENOMIC DNA]</scope>
    <source>
        <strain evidence="1 2">IMCC9719</strain>
    </source>
</reference>
<sequence>MKKYYSIEIPTDFRIFEAEFGIEGIQYKRENFISLSKKGTELTFSMVHDTKNPKDANAIAIIAKRKGFFGDVEKPIGFVPAKISSYIADTGLLNALIIRPKRSFFSDEVIDFSFDILGPKDKYTQYKSV</sequence>
<gene>
    <name evidence="1" type="ORF">DKT75_11530</name>
</gene>
<keyword evidence="2" id="KW-1185">Reference proteome</keyword>
<dbReference type="AlphaFoldDB" id="A0A317CI74"/>
<protein>
    <recommendedName>
        <fullName evidence="3">HIRAN domain-containing protein</fullName>
    </recommendedName>
</protein>
<organism evidence="1 2">
    <name type="scientific">Leucothrix arctica</name>
    <dbReference type="NCBI Taxonomy" id="1481894"/>
    <lineage>
        <taxon>Bacteria</taxon>
        <taxon>Pseudomonadati</taxon>
        <taxon>Pseudomonadota</taxon>
        <taxon>Gammaproteobacteria</taxon>
        <taxon>Thiotrichales</taxon>
        <taxon>Thiotrichaceae</taxon>
        <taxon>Leucothrix</taxon>
    </lineage>
</organism>
<comment type="caution">
    <text evidence="1">The sequence shown here is derived from an EMBL/GenBank/DDBJ whole genome shotgun (WGS) entry which is preliminary data.</text>
</comment>
<accession>A0A317CI74</accession>